<evidence type="ECO:0000313" key="3">
    <source>
        <dbReference type="Proteomes" id="UP000800235"/>
    </source>
</evidence>
<dbReference type="SUPFAM" id="SSF53474">
    <property type="entry name" value="alpha/beta-Hydrolases"/>
    <property type="match status" value="1"/>
</dbReference>
<sequence>MVNANATIDYTKYAQDPHMVLQHGFPDNFHTWDTFQVPFFAQSYTVLTPLLRGYPPSSVPPLAEAYTPETMVSDLLAILEHEGAQIATLVGHDVGGGVVHYFSAAHADRVHALILINTVQLPIFLHLIEFNKGQQEMSEYTIVFEAYQVGQPKNISSLVKVIHNDTYKAETAQYLIDSPIDGMLHLYNKNYPGPLYERI</sequence>
<gene>
    <name evidence="2" type="ORF">EJ08DRAFT_678722</name>
</gene>
<proteinExistence type="predicted"/>
<comment type="caution">
    <text evidence="2">The sequence shown here is derived from an EMBL/GenBank/DDBJ whole genome shotgun (WGS) entry which is preliminary data.</text>
</comment>
<dbReference type="Gene3D" id="3.40.50.1820">
    <property type="entry name" value="alpha/beta hydrolase"/>
    <property type="match status" value="1"/>
</dbReference>
<dbReference type="EMBL" id="MU007035">
    <property type="protein sequence ID" value="KAF2430898.1"/>
    <property type="molecule type" value="Genomic_DNA"/>
</dbReference>
<name>A0A9P4TZG6_9PEZI</name>
<dbReference type="Proteomes" id="UP000800235">
    <property type="component" value="Unassembled WGS sequence"/>
</dbReference>
<keyword evidence="3" id="KW-1185">Reference proteome</keyword>
<dbReference type="AlphaFoldDB" id="A0A9P4TZG6"/>
<evidence type="ECO:0000259" key="1">
    <source>
        <dbReference type="Pfam" id="PF00561"/>
    </source>
</evidence>
<evidence type="ECO:0000313" key="2">
    <source>
        <dbReference type="EMBL" id="KAF2430898.1"/>
    </source>
</evidence>
<organism evidence="2 3">
    <name type="scientific">Tothia fuscella</name>
    <dbReference type="NCBI Taxonomy" id="1048955"/>
    <lineage>
        <taxon>Eukaryota</taxon>
        <taxon>Fungi</taxon>
        <taxon>Dikarya</taxon>
        <taxon>Ascomycota</taxon>
        <taxon>Pezizomycotina</taxon>
        <taxon>Dothideomycetes</taxon>
        <taxon>Pleosporomycetidae</taxon>
        <taxon>Venturiales</taxon>
        <taxon>Cylindrosympodiaceae</taxon>
        <taxon>Tothia</taxon>
    </lineage>
</organism>
<accession>A0A9P4TZG6</accession>
<dbReference type="PANTHER" id="PTHR43329">
    <property type="entry name" value="EPOXIDE HYDROLASE"/>
    <property type="match status" value="1"/>
</dbReference>
<dbReference type="Pfam" id="PF00561">
    <property type="entry name" value="Abhydrolase_1"/>
    <property type="match status" value="1"/>
</dbReference>
<dbReference type="OrthoDB" id="408373at2759"/>
<dbReference type="InterPro" id="IPR029058">
    <property type="entry name" value="AB_hydrolase_fold"/>
</dbReference>
<reference evidence="2" key="1">
    <citation type="journal article" date="2020" name="Stud. Mycol.">
        <title>101 Dothideomycetes genomes: a test case for predicting lifestyles and emergence of pathogens.</title>
        <authorList>
            <person name="Haridas S."/>
            <person name="Albert R."/>
            <person name="Binder M."/>
            <person name="Bloem J."/>
            <person name="Labutti K."/>
            <person name="Salamov A."/>
            <person name="Andreopoulos B."/>
            <person name="Baker S."/>
            <person name="Barry K."/>
            <person name="Bills G."/>
            <person name="Bluhm B."/>
            <person name="Cannon C."/>
            <person name="Castanera R."/>
            <person name="Culley D."/>
            <person name="Daum C."/>
            <person name="Ezra D."/>
            <person name="Gonzalez J."/>
            <person name="Henrissat B."/>
            <person name="Kuo A."/>
            <person name="Liang C."/>
            <person name="Lipzen A."/>
            <person name="Lutzoni F."/>
            <person name="Magnuson J."/>
            <person name="Mondo S."/>
            <person name="Nolan M."/>
            <person name="Ohm R."/>
            <person name="Pangilinan J."/>
            <person name="Park H.-J."/>
            <person name="Ramirez L."/>
            <person name="Alfaro M."/>
            <person name="Sun H."/>
            <person name="Tritt A."/>
            <person name="Yoshinaga Y."/>
            <person name="Zwiers L.-H."/>
            <person name="Turgeon B."/>
            <person name="Goodwin S."/>
            <person name="Spatafora J."/>
            <person name="Crous P."/>
            <person name="Grigoriev I."/>
        </authorList>
    </citation>
    <scope>NUCLEOTIDE SEQUENCE</scope>
    <source>
        <strain evidence="2">CBS 130266</strain>
    </source>
</reference>
<dbReference type="InterPro" id="IPR000073">
    <property type="entry name" value="AB_hydrolase_1"/>
</dbReference>
<feature type="domain" description="AB hydrolase-1" evidence="1">
    <location>
        <begin position="17"/>
        <end position="121"/>
    </location>
</feature>
<protein>
    <submittedName>
        <fullName evidence="2">Alpha/beta-hydrolase</fullName>
    </submittedName>
</protein>